<dbReference type="AlphaFoldDB" id="A0AAN9TBV6"/>
<keyword evidence="2" id="KW-1185">Reference proteome</keyword>
<accession>A0AAN9TBV6</accession>
<comment type="caution">
    <text evidence="1">The sequence shown here is derived from an EMBL/GenBank/DDBJ whole genome shotgun (WGS) entry which is preliminary data.</text>
</comment>
<dbReference type="EMBL" id="JBBCAQ010000034">
    <property type="protein sequence ID" value="KAK7580281.1"/>
    <property type="molecule type" value="Genomic_DNA"/>
</dbReference>
<organism evidence="1 2">
    <name type="scientific">Parthenolecanium corni</name>
    <dbReference type="NCBI Taxonomy" id="536013"/>
    <lineage>
        <taxon>Eukaryota</taxon>
        <taxon>Metazoa</taxon>
        <taxon>Ecdysozoa</taxon>
        <taxon>Arthropoda</taxon>
        <taxon>Hexapoda</taxon>
        <taxon>Insecta</taxon>
        <taxon>Pterygota</taxon>
        <taxon>Neoptera</taxon>
        <taxon>Paraneoptera</taxon>
        <taxon>Hemiptera</taxon>
        <taxon>Sternorrhyncha</taxon>
        <taxon>Coccoidea</taxon>
        <taxon>Coccidae</taxon>
        <taxon>Parthenolecanium</taxon>
    </lineage>
</organism>
<dbReference type="Proteomes" id="UP001367676">
    <property type="component" value="Unassembled WGS sequence"/>
</dbReference>
<proteinExistence type="predicted"/>
<protein>
    <submittedName>
        <fullName evidence="1">Uncharacterized protein</fullName>
    </submittedName>
</protein>
<reference evidence="1 2" key="1">
    <citation type="submission" date="2024-03" db="EMBL/GenBank/DDBJ databases">
        <title>Adaptation during the transition from Ophiocordyceps entomopathogen to insect associate is accompanied by gene loss and intensified selection.</title>
        <authorList>
            <person name="Ward C.M."/>
            <person name="Onetto C.A."/>
            <person name="Borneman A.R."/>
        </authorList>
    </citation>
    <scope>NUCLEOTIDE SEQUENCE [LARGE SCALE GENOMIC DNA]</scope>
    <source>
        <strain evidence="1">AWRI1</strain>
        <tissue evidence="1">Single Adult Female</tissue>
    </source>
</reference>
<gene>
    <name evidence="1" type="ORF">V9T40_000910</name>
</gene>
<sequence>MIRSSPSVENMNLSYSQIAQLSTESAQQSVKLTRYFAQLVPYYVRNNLTGWYNFATAQPAPTSPPSHNEQVLSDAIRCATTLHLGVH</sequence>
<evidence type="ECO:0000313" key="1">
    <source>
        <dbReference type="EMBL" id="KAK7580281.1"/>
    </source>
</evidence>
<evidence type="ECO:0000313" key="2">
    <source>
        <dbReference type="Proteomes" id="UP001367676"/>
    </source>
</evidence>
<name>A0AAN9TBV6_9HEMI</name>